<evidence type="ECO:0000313" key="11">
    <source>
        <dbReference type="Proteomes" id="UP000478417"/>
    </source>
</evidence>
<dbReference type="PANTHER" id="PTHR11328:SF24">
    <property type="entry name" value="MAJOR FACILITATOR SUPERFAMILY (MFS) PROFILE DOMAIN-CONTAINING PROTEIN"/>
    <property type="match status" value="1"/>
</dbReference>
<dbReference type="GO" id="GO:0006814">
    <property type="term" value="P:sodium ion transport"/>
    <property type="evidence" value="ECO:0007669"/>
    <property type="project" value="InterPro"/>
</dbReference>
<evidence type="ECO:0000256" key="6">
    <source>
        <dbReference type="ARBA" id="ARBA00022989"/>
    </source>
</evidence>
<feature type="transmembrane region" description="Helical" evidence="9">
    <location>
        <begin position="143"/>
        <end position="162"/>
    </location>
</feature>
<feature type="transmembrane region" description="Helical" evidence="9">
    <location>
        <begin position="459"/>
        <end position="481"/>
    </location>
</feature>
<dbReference type="GO" id="GO:0015293">
    <property type="term" value="F:symporter activity"/>
    <property type="evidence" value="ECO:0007669"/>
    <property type="project" value="InterPro"/>
</dbReference>
<keyword evidence="11" id="KW-1185">Reference proteome</keyword>
<keyword evidence="4" id="KW-1003">Cell membrane</keyword>
<comment type="similarity">
    <text evidence="2">Belongs to the sodium:galactoside symporter (TC 2.A.2) family.</text>
</comment>
<keyword evidence="3" id="KW-0813">Transport</keyword>
<dbReference type="AlphaFoldDB" id="A0A6B2M0D5"/>
<evidence type="ECO:0000256" key="4">
    <source>
        <dbReference type="ARBA" id="ARBA00022475"/>
    </source>
</evidence>
<keyword evidence="6 9" id="KW-1133">Transmembrane helix</keyword>
<feature type="transmembrane region" description="Helical" evidence="9">
    <location>
        <begin position="66"/>
        <end position="91"/>
    </location>
</feature>
<accession>A0A6B2M0D5</accession>
<dbReference type="GO" id="GO:0005886">
    <property type="term" value="C:plasma membrane"/>
    <property type="evidence" value="ECO:0007669"/>
    <property type="project" value="UniProtKB-SubCell"/>
</dbReference>
<dbReference type="Pfam" id="PF13347">
    <property type="entry name" value="MFS_2"/>
    <property type="match status" value="1"/>
</dbReference>
<feature type="transmembrane region" description="Helical" evidence="9">
    <location>
        <begin position="273"/>
        <end position="304"/>
    </location>
</feature>
<reference evidence="10 11" key="1">
    <citation type="submission" date="2020-02" db="EMBL/GenBank/DDBJ databases">
        <title>Albibacoteraceae fam. nov., the first described family within the subdivision 4 Verrucomicrobia.</title>
        <authorList>
            <person name="Xi F."/>
        </authorList>
    </citation>
    <scope>NUCLEOTIDE SEQUENCE [LARGE SCALE GENOMIC DNA]</scope>
    <source>
        <strain evidence="10 11">CK1056</strain>
    </source>
</reference>
<feature type="transmembrane region" description="Helical" evidence="9">
    <location>
        <begin position="370"/>
        <end position="390"/>
    </location>
</feature>
<feature type="transmembrane region" description="Helical" evidence="9">
    <location>
        <begin position="192"/>
        <end position="210"/>
    </location>
</feature>
<comment type="subcellular location">
    <subcellularLocation>
        <location evidence="1">Cell membrane</location>
        <topology evidence="1">Multi-pass membrane protein</topology>
    </subcellularLocation>
</comment>
<keyword evidence="7 9" id="KW-0472">Membrane</keyword>
<evidence type="ECO:0000256" key="2">
    <source>
        <dbReference type="ARBA" id="ARBA00009617"/>
    </source>
</evidence>
<proteinExistence type="inferred from homology"/>
<dbReference type="SUPFAM" id="SSF103473">
    <property type="entry name" value="MFS general substrate transporter"/>
    <property type="match status" value="1"/>
</dbReference>
<comment type="caution">
    <text evidence="10">The sequence shown here is derived from an EMBL/GenBank/DDBJ whole genome shotgun (WGS) entry which is preliminary data.</text>
</comment>
<evidence type="ECO:0000256" key="3">
    <source>
        <dbReference type="ARBA" id="ARBA00022448"/>
    </source>
</evidence>
<feature type="transmembrane region" description="Helical" evidence="9">
    <location>
        <begin position="316"/>
        <end position="337"/>
    </location>
</feature>
<feature type="compositionally biased region" description="Polar residues" evidence="8">
    <location>
        <begin position="7"/>
        <end position="23"/>
    </location>
</feature>
<name>A0A6B2M0D5_9BACT</name>
<feature type="transmembrane region" description="Helical" evidence="9">
    <location>
        <begin position="112"/>
        <end position="131"/>
    </location>
</feature>
<feature type="transmembrane region" description="Helical" evidence="9">
    <location>
        <begin position="411"/>
        <end position="439"/>
    </location>
</feature>
<dbReference type="Proteomes" id="UP000478417">
    <property type="component" value="Unassembled WGS sequence"/>
</dbReference>
<dbReference type="GO" id="GO:0008643">
    <property type="term" value="P:carbohydrate transport"/>
    <property type="evidence" value="ECO:0007669"/>
    <property type="project" value="InterPro"/>
</dbReference>
<dbReference type="RefSeq" id="WP_163962471.1">
    <property type="nucleotide sequence ID" value="NZ_JAAGNX010000001.1"/>
</dbReference>
<dbReference type="InterPro" id="IPR039672">
    <property type="entry name" value="MFS_2"/>
</dbReference>
<dbReference type="PANTHER" id="PTHR11328">
    <property type="entry name" value="MAJOR FACILITATOR SUPERFAMILY DOMAIN-CONTAINING PROTEIN"/>
    <property type="match status" value="1"/>
</dbReference>
<dbReference type="Gene3D" id="1.20.1250.20">
    <property type="entry name" value="MFS general substrate transporter like domains"/>
    <property type="match status" value="1"/>
</dbReference>
<evidence type="ECO:0000256" key="7">
    <source>
        <dbReference type="ARBA" id="ARBA00023136"/>
    </source>
</evidence>
<feature type="transmembrane region" description="Helical" evidence="9">
    <location>
        <begin position="344"/>
        <end position="364"/>
    </location>
</feature>
<keyword evidence="5 9" id="KW-0812">Transmembrane</keyword>
<evidence type="ECO:0000256" key="5">
    <source>
        <dbReference type="ARBA" id="ARBA00022692"/>
    </source>
</evidence>
<feature type="transmembrane region" description="Helical" evidence="9">
    <location>
        <begin position="216"/>
        <end position="239"/>
    </location>
</feature>
<dbReference type="EMBL" id="JAAGNX010000001">
    <property type="protein sequence ID" value="NDV61487.1"/>
    <property type="molecule type" value="Genomic_DNA"/>
</dbReference>
<evidence type="ECO:0000256" key="1">
    <source>
        <dbReference type="ARBA" id="ARBA00004651"/>
    </source>
</evidence>
<evidence type="ECO:0000256" key="8">
    <source>
        <dbReference type="SAM" id="MobiDB-lite"/>
    </source>
</evidence>
<dbReference type="InterPro" id="IPR036259">
    <property type="entry name" value="MFS_trans_sf"/>
</dbReference>
<feature type="region of interest" description="Disordered" evidence="8">
    <location>
        <begin position="1"/>
        <end position="32"/>
    </location>
</feature>
<gene>
    <name evidence="10" type="ORF">G0Q06_03390</name>
</gene>
<dbReference type="PROSITE" id="PS00872">
    <property type="entry name" value="NA_GALACTOSIDE_SYMP"/>
    <property type="match status" value="1"/>
</dbReference>
<evidence type="ECO:0000313" key="10">
    <source>
        <dbReference type="EMBL" id="NDV61487.1"/>
    </source>
</evidence>
<dbReference type="InterPro" id="IPR018043">
    <property type="entry name" value="Na/Gal_symport_CS"/>
</dbReference>
<sequence length="500" mass="55765">MPDKTPSENNPLPQPTAAVSSDTPGAASPETKEVNVVPFREKVLVGMGGMTMFHGNTTVKATAMPFFNMILGVNPALLGLALAIPRIWDAFTDPIMGRISDRFHSRWGRRRPFIVLGAILMSLSFGMIWMVPTTWSEGGIMAWFLIASLIFYTCFTIFAVPFTSMTYELTPNYNERTTVMGYVTLWTKVSEFTYQGLIPVAGMLVAWGLFGTQVNSIRAVMWGVAILMILVFGMMPGIFGRERYYKVKVKEEAHLVKRIGFWKTVGQTFSNRAFAVLISLTLLQIIAGFFGSTLDYYLLVYYMFDGDIVTGSLWKWYLSMAYAVCGFGGIPVILWLSKRTSKLITLRIVYCLVIFNGIVRWFVYNPGNHHFIFVDAIFGSLYWIAVGTVMQSMMADICDDDEFKHNERREGMFAAVFGWVTKAAVSAAMLIGGVSLVMVGFDSELGGNQTASTFLGMRLVMVLGGMIPNATALALLTLYPITKAKAEETRRQLEERRGKV</sequence>
<organism evidence="10 11">
    <name type="scientific">Oceanipulchritudo coccoides</name>
    <dbReference type="NCBI Taxonomy" id="2706888"/>
    <lineage>
        <taxon>Bacteria</taxon>
        <taxon>Pseudomonadati</taxon>
        <taxon>Verrucomicrobiota</taxon>
        <taxon>Opitutia</taxon>
        <taxon>Puniceicoccales</taxon>
        <taxon>Oceanipulchritudinaceae</taxon>
        <taxon>Oceanipulchritudo</taxon>
    </lineage>
</organism>
<protein>
    <submittedName>
        <fullName evidence="10">MFS transporter</fullName>
    </submittedName>
</protein>
<evidence type="ECO:0000256" key="9">
    <source>
        <dbReference type="SAM" id="Phobius"/>
    </source>
</evidence>